<dbReference type="PANTHER" id="PTHR15141">
    <property type="entry name" value="TRANSCRIPTION ELONGATION FACTOR B POLYPEPTIDE 3"/>
    <property type="match status" value="1"/>
</dbReference>
<dbReference type="Proteomes" id="UP000750711">
    <property type="component" value="Unassembled WGS sequence"/>
</dbReference>
<reference evidence="2" key="1">
    <citation type="submission" date="2021-03" db="EMBL/GenBank/DDBJ databases">
        <title>Comparative genomics and phylogenomic investigation of the class Geoglossomycetes provide insights into ecological specialization and systematics.</title>
        <authorList>
            <person name="Melie T."/>
            <person name="Pirro S."/>
            <person name="Miller A.N."/>
            <person name="Quandt A."/>
        </authorList>
    </citation>
    <scope>NUCLEOTIDE SEQUENCE</scope>
    <source>
        <strain evidence="2">CAQ_001_2017</strain>
    </source>
</reference>
<feature type="compositionally biased region" description="Basic and acidic residues" evidence="1">
    <location>
        <begin position="226"/>
        <end position="239"/>
    </location>
</feature>
<comment type="caution">
    <text evidence="2">The sequence shown here is derived from an EMBL/GenBank/DDBJ whole genome shotgun (WGS) entry which is preliminary data.</text>
</comment>
<sequence>MPPRSLFEMSKAIAIKNVHAIDDIGDIPYDMVRPILMKIENPKQLRALERKCPQIYGVDGEIWRELIKRDVPDWESKAHELNNPKDWYTVYKKLVRENEARIAADTEVLRRSLAGIKSEQAKHKSKLVENPRFLPRVPVDPKLRQGANLLRKRSMPQRQCQPANTSPTAKKTKSIIEIARRQAEKQRSAYLSTPTHLLSQRASKVTSVPKTLRDAYSKPTAGYKQEQIKEAGLKRKIDATSDGSTEEGSACRKSKLQQEKEEKAKRREIALAHGRELRERDQARRFTTL</sequence>
<protein>
    <recommendedName>
        <fullName evidence="4">Elongin-A</fullName>
    </recommendedName>
</protein>
<dbReference type="GO" id="GO:0070449">
    <property type="term" value="C:elongin complex"/>
    <property type="evidence" value="ECO:0007669"/>
    <property type="project" value="InterPro"/>
</dbReference>
<gene>
    <name evidence="2" type="ORF">GP486_005122</name>
</gene>
<feature type="region of interest" description="Disordered" evidence="1">
    <location>
        <begin position="219"/>
        <end position="265"/>
    </location>
</feature>
<evidence type="ECO:0008006" key="4">
    <source>
        <dbReference type="Google" id="ProtNLM"/>
    </source>
</evidence>
<organism evidence="2 3">
    <name type="scientific">Trichoglossum hirsutum</name>
    <dbReference type="NCBI Taxonomy" id="265104"/>
    <lineage>
        <taxon>Eukaryota</taxon>
        <taxon>Fungi</taxon>
        <taxon>Dikarya</taxon>
        <taxon>Ascomycota</taxon>
        <taxon>Pezizomycotina</taxon>
        <taxon>Geoglossomycetes</taxon>
        <taxon>Geoglossales</taxon>
        <taxon>Geoglossaceae</taxon>
        <taxon>Trichoglossum</taxon>
    </lineage>
</organism>
<dbReference type="Pfam" id="PF06881">
    <property type="entry name" value="Elongin_A"/>
    <property type="match status" value="1"/>
</dbReference>
<dbReference type="EMBL" id="JAGHQM010000915">
    <property type="protein sequence ID" value="KAH0557088.1"/>
    <property type="molecule type" value="Genomic_DNA"/>
</dbReference>
<accession>A0A9P8LA01</accession>
<dbReference type="GO" id="GO:0006368">
    <property type="term" value="P:transcription elongation by RNA polymerase II"/>
    <property type="evidence" value="ECO:0007669"/>
    <property type="project" value="InterPro"/>
</dbReference>
<feature type="compositionally biased region" description="Basic and acidic residues" evidence="1">
    <location>
        <begin position="256"/>
        <end position="265"/>
    </location>
</feature>
<name>A0A9P8LA01_9PEZI</name>
<dbReference type="InterPro" id="IPR051870">
    <property type="entry name" value="Elongin-A_domain"/>
</dbReference>
<keyword evidence="3" id="KW-1185">Reference proteome</keyword>
<dbReference type="Gene3D" id="6.10.250.3180">
    <property type="match status" value="1"/>
</dbReference>
<feature type="region of interest" description="Disordered" evidence="1">
    <location>
        <begin position="270"/>
        <end position="289"/>
    </location>
</feature>
<evidence type="ECO:0000313" key="3">
    <source>
        <dbReference type="Proteomes" id="UP000750711"/>
    </source>
</evidence>
<evidence type="ECO:0000313" key="2">
    <source>
        <dbReference type="EMBL" id="KAH0557088.1"/>
    </source>
</evidence>
<dbReference type="AlphaFoldDB" id="A0A9P8LA01"/>
<dbReference type="PANTHER" id="PTHR15141:SF76">
    <property type="entry name" value="TRANSCRIPTION ELONGATION FACTOR B POLYPEPTIDE 3"/>
    <property type="match status" value="1"/>
</dbReference>
<evidence type="ECO:0000256" key="1">
    <source>
        <dbReference type="SAM" id="MobiDB-lite"/>
    </source>
</evidence>
<dbReference type="InterPro" id="IPR010684">
    <property type="entry name" value="RNA_pol_II_trans_fac_SIII_A"/>
</dbReference>
<proteinExistence type="predicted"/>